<evidence type="ECO:0000256" key="1">
    <source>
        <dbReference type="SAM" id="Coils"/>
    </source>
</evidence>
<reference evidence="2" key="1">
    <citation type="journal article" date="2014" name="Nat. Commun.">
        <title>The emerging biofuel crop Camelina sativa retains a highly undifferentiated hexaploid genome structure.</title>
        <authorList>
            <person name="Kagale S."/>
            <person name="Koh C."/>
            <person name="Nixon J."/>
            <person name="Bollina V."/>
            <person name="Clarke W.E."/>
            <person name="Tuteja R."/>
            <person name="Spillane C."/>
            <person name="Robinson S.J."/>
            <person name="Links M.G."/>
            <person name="Clarke C."/>
            <person name="Higgins E.E."/>
            <person name="Huebert T."/>
            <person name="Sharpe A.G."/>
            <person name="Parkin I.A."/>
        </authorList>
    </citation>
    <scope>NUCLEOTIDE SEQUENCE [LARGE SCALE GENOMIC DNA]</scope>
    <source>
        <strain evidence="2">cv. DH55</strain>
    </source>
</reference>
<name>A0ABM1RLA2_CAMSA</name>
<proteinExistence type="predicted"/>
<evidence type="ECO:0000313" key="2">
    <source>
        <dbReference type="Proteomes" id="UP000694864"/>
    </source>
</evidence>
<accession>A0ABM1RLA2</accession>
<protein>
    <submittedName>
        <fullName evidence="3">Uncharacterized protein LOC104784344</fullName>
    </submittedName>
</protein>
<gene>
    <name evidence="3" type="primary">LOC104784344</name>
</gene>
<reference evidence="3" key="2">
    <citation type="submission" date="2025-08" db="UniProtKB">
        <authorList>
            <consortium name="RefSeq"/>
        </authorList>
    </citation>
    <scope>IDENTIFICATION</scope>
    <source>
        <tissue evidence="3">Leaf</tissue>
    </source>
</reference>
<dbReference type="RefSeq" id="XP_019099790.1">
    <property type="nucleotide sequence ID" value="XM_019244245.1"/>
</dbReference>
<dbReference type="Proteomes" id="UP000694864">
    <property type="component" value="Chromosome 4"/>
</dbReference>
<sequence>MGRERVKMKLKLKRRPKELPRKVHDSTLQHKYYAYTNKGHTNKNMKHWRMTGKDLDGLSFEELLVLRNHLNEVMLIVTNQKDKIRLEKAERLRQQKKEAGDENEGTRRRVLVPCRYGCSSEDKLQEQDNEAGLREEVERLRFLIKRMTGRDDGVSFAELLALESHLNDVRRIVLDQKEKIKLEEDERKKEAEHEANGTRRGVLVPPTSRLVERQKKPNGLAPLLNMKREFERRISEPLQSEFERLWLFNERMNGRELEGMTSLDLTLLHSQILGALKALNDQTFGPRVEQRARQRGEV</sequence>
<keyword evidence="2" id="KW-1185">Reference proteome</keyword>
<feature type="coiled-coil region" evidence="1">
    <location>
        <begin position="79"/>
        <end position="109"/>
    </location>
</feature>
<organism evidence="2 3">
    <name type="scientific">Camelina sativa</name>
    <name type="common">False flax</name>
    <name type="synonym">Myagrum sativum</name>
    <dbReference type="NCBI Taxonomy" id="90675"/>
    <lineage>
        <taxon>Eukaryota</taxon>
        <taxon>Viridiplantae</taxon>
        <taxon>Streptophyta</taxon>
        <taxon>Embryophyta</taxon>
        <taxon>Tracheophyta</taxon>
        <taxon>Spermatophyta</taxon>
        <taxon>Magnoliopsida</taxon>
        <taxon>eudicotyledons</taxon>
        <taxon>Gunneridae</taxon>
        <taxon>Pentapetalae</taxon>
        <taxon>rosids</taxon>
        <taxon>malvids</taxon>
        <taxon>Brassicales</taxon>
        <taxon>Brassicaceae</taxon>
        <taxon>Camelineae</taxon>
        <taxon>Camelina</taxon>
    </lineage>
</organism>
<evidence type="ECO:0000313" key="3">
    <source>
        <dbReference type="RefSeq" id="XP_019099790.1"/>
    </source>
</evidence>
<dbReference type="GeneID" id="104784344"/>
<keyword evidence="1" id="KW-0175">Coiled coil</keyword>